<name>A0ABT7HT67_9BACT</name>
<gene>
    <name evidence="1" type="ORF">NYG85_11595</name>
</gene>
<dbReference type="RefSeq" id="WP_284938795.1">
    <property type="nucleotide sequence ID" value="NZ_JANURM010000033.1"/>
</dbReference>
<proteinExistence type="predicted"/>
<reference evidence="1" key="1">
    <citation type="submission" date="2022-08" db="EMBL/GenBank/DDBJ databases">
        <authorList>
            <person name="Wang H."/>
        </authorList>
    </citation>
    <scope>NUCLEOTIDE SEQUENCE</scope>
    <source>
        <strain evidence="1">PS10</strain>
    </source>
</reference>
<protein>
    <submittedName>
        <fullName evidence="1">Uncharacterized protein</fullName>
    </submittedName>
</protein>
<evidence type="ECO:0000313" key="2">
    <source>
        <dbReference type="Proteomes" id="UP001173801"/>
    </source>
</evidence>
<dbReference type="EMBL" id="JANURM010000033">
    <property type="protein sequence ID" value="MDL0089998.1"/>
    <property type="molecule type" value="Genomic_DNA"/>
</dbReference>
<dbReference type="Proteomes" id="UP001173801">
    <property type="component" value="Unassembled WGS sequence"/>
</dbReference>
<organism evidence="1 2">
    <name type="scientific">Campylobacter gastrosuis</name>
    <dbReference type="NCBI Taxonomy" id="2974576"/>
    <lineage>
        <taxon>Bacteria</taxon>
        <taxon>Pseudomonadati</taxon>
        <taxon>Campylobacterota</taxon>
        <taxon>Epsilonproteobacteria</taxon>
        <taxon>Campylobacterales</taxon>
        <taxon>Campylobacteraceae</taxon>
        <taxon>Campylobacter</taxon>
    </lineage>
</organism>
<evidence type="ECO:0000313" key="1">
    <source>
        <dbReference type="EMBL" id="MDL0089998.1"/>
    </source>
</evidence>
<sequence length="78" mass="8896">MSDENKILNIKKLKIVCSKCKTEIIMDLGATAYSCPVCGQSFVVRGDMNYFIRLYELLLELKSNPAAEFSLICEREQE</sequence>
<keyword evidence="2" id="KW-1185">Reference proteome</keyword>
<accession>A0ABT7HT67</accession>
<comment type="caution">
    <text evidence="1">The sequence shown here is derived from an EMBL/GenBank/DDBJ whole genome shotgun (WGS) entry which is preliminary data.</text>
</comment>
<reference evidence="1" key="2">
    <citation type="journal article" date="2023" name="Microorganisms">
        <title>Isolation and Genomic Characteristics of Cat-Borne Campylobacter felis sp. nov. and Sheep-Borne Campylobacter ovis sp. nov.</title>
        <authorList>
            <person name="Wang H."/>
            <person name="Li Y."/>
            <person name="Gu Y."/>
            <person name="Zhou G."/>
            <person name="Chen X."/>
            <person name="Zhang X."/>
            <person name="Shao Z."/>
            <person name="Zhang J."/>
            <person name="Zhang M."/>
        </authorList>
    </citation>
    <scope>NUCLEOTIDE SEQUENCE</scope>
    <source>
        <strain evidence="1">PS10</strain>
    </source>
</reference>